<protein>
    <submittedName>
        <fullName evidence="1">Uncharacterized protein</fullName>
    </submittedName>
</protein>
<reference evidence="1 2" key="1">
    <citation type="journal article" date="2023" name="Life. Sci Alliance">
        <title>Evolutionary insights into 3D genome organization and epigenetic landscape of Vigna mungo.</title>
        <authorList>
            <person name="Junaid A."/>
            <person name="Singh B."/>
            <person name="Bhatia S."/>
        </authorList>
    </citation>
    <scope>NUCLEOTIDE SEQUENCE [LARGE SCALE GENOMIC DNA]</scope>
    <source>
        <strain evidence="1">Urdbean</strain>
    </source>
</reference>
<proteinExistence type="predicted"/>
<evidence type="ECO:0000313" key="1">
    <source>
        <dbReference type="EMBL" id="WVY91845.1"/>
    </source>
</evidence>
<evidence type="ECO:0000313" key="2">
    <source>
        <dbReference type="Proteomes" id="UP001374535"/>
    </source>
</evidence>
<dbReference type="EMBL" id="CP144690">
    <property type="protein sequence ID" value="WVY91845.1"/>
    <property type="molecule type" value="Genomic_DNA"/>
</dbReference>
<gene>
    <name evidence="1" type="ORF">V8G54_037359</name>
</gene>
<name>A0AAQ3MJ71_VIGMU</name>
<sequence length="113" mass="12998">MMGSCNTLSLETYEQNNTQEKEIQAIYKKQRSYSIPEVTITEAARKVEYVYHVISNITETNNISTQYPRQGEKSVCFVLPLENFLAEVSPNLVTQLMGLPDTQDNTMNKKMRK</sequence>
<dbReference type="AlphaFoldDB" id="A0AAQ3MJ71"/>
<accession>A0AAQ3MJ71</accession>
<keyword evidence="2" id="KW-1185">Reference proteome</keyword>
<organism evidence="1 2">
    <name type="scientific">Vigna mungo</name>
    <name type="common">Black gram</name>
    <name type="synonym">Phaseolus mungo</name>
    <dbReference type="NCBI Taxonomy" id="3915"/>
    <lineage>
        <taxon>Eukaryota</taxon>
        <taxon>Viridiplantae</taxon>
        <taxon>Streptophyta</taxon>
        <taxon>Embryophyta</taxon>
        <taxon>Tracheophyta</taxon>
        <taxon>Spermatophyta</taxon>
        <taxon>Magnoliopsida</taxon>
        <taxon>eudicotyledons</taxon>
        <taxon>Gunneridae</taxon>
        <taxon>Pentapetalae</taxon>
        <taxon>rosids</taxon>
        <taxon>fabids</taxon>
        <taxon>Fabales</taxon>
        <taxon>Fabaceae</taxon>
        <taxon>Papilionoideae</taxon>
        <taxon>50 kb inversion clade</taxon>
        <taxon>NPAAA clade</taxon>
        <taxon>indigoferoid/millettioid clade</taxon>
        <taxon>Phaseoleae</taxon>
        <taxon>Vigna</taxon>
    </lineage>
</organism>
<feature type="non-terminal residue" evidence="1">
    <location>
        <position position="113"/>
    </location>
</feature>
<dbReference type="Proteomes" id="UP001374535">
    <property type="component" value="Chromosome 11"/>
</dbReference>